<feature type="signal peptide" evidence="2">
    <location>
        <begin position="1"/>
        <end position="24"/>
    </location>
</feature>
<sequence length="390" mass="41800">MARFPRDSLVIGSLAVLAVLGVAAAGCSGDGAADSRGASGRASGHGTPAEGGPPLSAGVWAETVHGGSEVTRVVAVAPGEAWAVGTDGEPVGPYGGSLWRWDGHEWRSTRPPRTLRYPTVVSGTAATNVWIFDQDADMWRWDGRRWTSRGRPPWPRSARLNDAVVAGPEDVWIAGGQITGTRQNPRWRPLPLAHWSPSGWAEVPVSSASSVKRLSAAAPDDLWALTRDDLGEVSAIEHWDGRRWRAVPAPPSLSGAKASFRDVAAVSAREVWVAGTIMRPGRRQAALLMRWDGSRWDLPGGVPEEAISFGSVAPDGHGGVWLGASNYAYDEHRILLHFDGRSWTREKAPKANNAPEVFDMAKVPGGDQVFAVGGSPSHDEDSRGWVWTRS</sequence>
<feature type="chain" id="PRO_5047342254" evidence="2">
    <location>
        <begin position="25"/>
        <end position="390"/>
    </location>
</feature>
<protein>
    <submittedName>
        <fullName evidence="3">Uncharacterized protein</fullName>
    </submittedName>
</protein>
<dbReference type="PROSITE" id="PS51257">
    <property type="entry name" value="PROKAR_LIPOPROTEIN"/>
    <property type="match status" value="1"/>
</dbReference>
<name>A0ABV8ESU7_9ACTN</name>
<feature type="region of interest" description="Disordered" evidence="1">
    <location>
        <begin position="30"/>
        <end position="58"/>
    </location>
</feature>
<comment type="caution">
    <text evidence="3">The sequence shown here is derived from an EMBL/GenBank/DDBJ whole genome shotgun (WGS) entry which is preliminary data.</text>
</comment>
<dbReference type="Proteomes" id="UP001595698">
    <property type="component" value="Unassembled WGS sequence"/>
</dbReference>
<evidence type="ECO:0000256" key="2">
    <source>
        <dbReference type="SAM" id="SignalP"/>
    </source>
</evidence>
<organism evidence="3 4">
    <name type="scientific">Streptosporangium jomthongense</name>
    <dbReference type="NCBI Taxonomy" id="1193683"/>
    <lineage>
        <taxon>Bacteria</taxon>
        <taxon>Bacillati</taxon>
        <taxon>Actinomycetota</taxon>
        <taxon>Actinomycetes</taxon>
        <taxon>Streptosporangiales</taxon>
        <taxon>Streptosporangiaceae</taxon>
        <taxon>Streptosporangium</taxon>
    </lineage>
</organism>
<dbReference type="SUPFAM" id="SSF50965">
    <property type="entry name" value="Galactose oxidase, central domain"/>
    <property type="match status" value="1"/>
</dbReference>
<dbReference type="InterPro" id="IPR011043">
    <property type="entry name" value="Gal_Oxase/kelch_b-propeller"/>
</dbReference>
<reference evidence="4" key="1">
    <citation type="journal article" date="2019" name="Int. J. Syst. Evol. Microbiol.">
        <title>The Global Catalogue of Microorganisms (GCM) 10K type strain sequencing project: providing services to taxonomists for standard genome sequencing and annotation.</title>
        <authorList>
            <consortium name="The Broad Institute Genomics Platform"/>
            <consortium name="The Broad Institute Genome Sequencing Center for Infectious Disease"/>
            <person name="Wu L."/>
            <person name="Ma J."/>
        </authorList>
    </citation>
    <scope>NUCLEOTIDE SEQUENCE [LARGE SCALE GENOMIC DNA]</scope>
    <source>
        <strain evidence="4">TBRC 7912</strain>
    </source>
</reference>
<feature type="region of interest" description="Disordered" evidence="1">
    <location>
        <begin position="370"/>
        <end position="390"/>
    </location>
</feature>
<dbReference type="RefSeq" id="WP_386187718.1">
    <property type="nucleotide sequence ID" value="NZ_JBHSBC010000002.1"/>
</dbReference>
<feature type="compositionally biased region" description="Low complexity" evidence="1">
    <location>
        <begin position="30"/>
        <end position="44"/>
    </location>
</feature>
<dbReference type="EMBL" id="JBHSBC010000002">
    <property type="protein sequence ID" value="MFC3979134.1"/>
    <property type="molecule type" value="Genomic_DNA"/>
</dbReference>
<gene>
    <name evidence="3" type="ORF">ACFOYY_03320</name>
</gene>
<keyword evidence="2" id="KW-0732">Signal</keyword>
<keyword evidence="4" id="KW-1185">Reference proteome</keyword>
<evidence type="ECO:0000313" key="3">
    <source>
        <dbReference type="EMBL" id="MFC3979134.1"/>
    </source>
</evidence>
<evidence type="ECO:0000313" key="4">
    <source>
        <dbReference type="Proteomes" id="UP001595698"/>
    </source>
</evidence>
<evidence type="ECO:0000256" key="1">
    <source>
        <dbReference type="SAM" id="MobiDB-lite"/>
    </source>
</evidence>
<proteinExistence type="predicted"/>
<accession>A0ABV8ESU7</accession>